<reference evidence="1" key="1">
    <citation type="submission" date="2014-11" db="EMBL/GenBank/DDBJ databases">
        <authorList>
            <person name="Amaro Gonzalez C."/>
        </authorList>
    </citation>
    <scope>NUCLEOTIDE SEQUENCE</scope>
</reference>
<evidence type="ECO:0000313" key="1">
    <source>
        <dbReference type="EMBL" id="JAH62755.1"/>
    </source>
</evidence>
<name>A0A0E9UC40_ANGAN</name>
<accession>A0A0E9UC40</accession>
<protein>
    <submittedName>
        <fullName evidence="1">Uncharacterized protein</fullName>
    </submittedName>
</protein>
<dbReference type="EMBL" id="GBXM01045822">
    <property type="protein sequence ID" value="JAH62755.1"/>
    <property type="molecule type" value="Transcribed_RNA"/>
</dbReference>
<reference evidence="1" key="2">
    <citation type="journal article" date="2015" name="Fish Shellfish Immunol.">
        <title>Early steps in the European eel (Anguilla anguilla)-Vibrio vulnificus interaction in the gills: Role of the RtxA13 toxin.</title>
        <authorList>
            <person name="Callol A."/>
            <person name="Pajuelo D."/>
            <person name="Ebbesson L."/>
            <person name="Teles M."/>
            <person name="MacKenzie S."/>
            <person name="Amaro C."/>
        </authorList>
    </citation>
    <scope>NUCLEOTIDE SEQUENCE</scope>
</reference>
<organism evidence="1">
    <name type="scientific">Anguilla anguilla</name>
    <name type="common">European freshwater eel</name>
    <name type="synonym">Muraena anguilla</name>
    <dbReference type="NCBI Taxonomy" id="7936"/>
    <lineage>
        <taxon>Eukaryota</taxon>
        <taxon>Metazoa</taxon>
        <taxon>Chordata</taxon>
        <taxon>Craniata</taxon>
        <taxon>Vertebrata</taxon>
        <taxon>Euteleostomi</taxon>
        <taxon>Actinopterygii</taxon>
        <taxon>Neopterygii</taxon>
        <taxon>Teleostei</taxon>
        <taxon>Anguilliformes</taxon>
        <taxon>Anguillidae</taxon>
        <taxon>Anguilla</taxon>
    </lineage>
</organism>
<proteinExistence type="predicted"/>
<sequence length="53" mass="6331">MFKKTPPCLHWHPLIKLFCEIHCLFYRHLIRGMFAGKSSTYLVRNIKPESDPE</sequence>
<dbReference type="AlphaFoldDB" id="A0A0E9UC40"/>